<name>A0A364LLS5_9GAMM</name>
<keyword evidence="1" id="KW-0472">Membrane</keyword>
<evidence type="ECO:0008006" key="4">
    <source>
        <dbReference type="Google" id="ProtNLM"/>
    </source>
</evidence>
<organism evidence="2 3">
    <name type="scientific">Legionella quinlivanii</name>
    <dbReference type="NCBI Taxonomy" id="45073"/>
    <lineage>
        <taxon>Bacteria</taxon>
        <taxon>Pseudomonadati</taxon>
        <taxon>Pseudomonadota</taxon>
        <taxon>Gammaproteobacteria</taxon>
        <taxon>Legionellales</taxon>
        <taxon>Legionellaceae</taxon>
        <taxon>Legionella</taxon>
    </lineage>
</organism>
<keyword evidence="1" id="KW-1133">Transmembrane helix</keyword>
<dbReference type="InterPro" id="IPR009305">
    <property type="entry name" value="Mpo1-like"/>
</dbReference>
<accession>A0A364LLS5</accession>
<dbReference type="Proteomes" id="UP000249458">
    <property type="component" value="Unassembled WGS sequence"/>
</dbReference>
<dbReference type="GO" id="GO:0016020">
    <property type="term" value="C:membrane"/>
    <property type="evidence" value="ECO:0007669"/>
    <property type="project" value="GOC"/>
</dbReference>
<dbReference type="Pfam" id="PF06127">
    <property type="entry name" value="Mpo1-like"/>
    <property type="match status" value="1"/>
</dbReference>
<dbReference type="PANTHER" id="PTHR28026:SF9">
    <property type="entry name" value="2-HYDROXY-PALMITIC ACID DIOXYGENASE MPO1"/>
    <property type="match status" value="1"/>
</dbReference>
<sequence>MKTFLEQAYLYRQYHQEKTTLYTHLAGVPLIIFSLMIFFGYFHVIVPGIFDITLAEILTVVLLIYYFRLNWRLTLLLLPVLAILLWISAVLSAPGPNGLNLWIFILCFVIGWILQLAGHFMEGSKPAFMTNVQQALVAPLFLVAELCFMAGYLPKLRDELHGPEPVVVAEPASVVPPTSVHTQEEEVIVKDIKNPPEI</sequence>
<proteinExistence type="predicted"/>
<feature type="transmembrane region" description="Helical" evidence="1">
    <location>
        <begin position="74"/>
        <end position="93"/>
    </location>
</feature>
<feature type="transmembrane region" description="Helical" evidence="1">
    <location>
        <begin position="132"/>
        <end position="153"/>
    </location>
</feature>
<feature type="transmembrane region" description="Helical" evidence="1">
    <location>
        <begin position="48"/>
        <end position="67"/>
    </location>
</feature>
<evidence type="ECO:0000256" key="1">
    <source>
        <dbReference type="SAM" id="Phobius"/>
    </source>
</evidence>
<evidence type="ECO:0000313" key="2">
    <source>
        <dbReference type="EMBL" id="RAP37488.1"/>
    </source>
</evidence>
<feature type="transmembrane region" description="Helical" evidence="1">
    <location>
        <begin position="99"/>
        <end position="120"/>
    </location>
</feature>
<dbReference type="EMBL" id="MVJN01000003">
    <property type="protein sequence ID" value="RAP37488.1"/>
    <property type="molecule type" value="Genomic_DNA"/>
</dbReference>
<reference evidence="2 3" key="1">
    <citation type="submission" date="2017-02" db="EMBL/GenBank/DDBJ databases">
        <title>Legionella quilivanii strain from human: case report and whole genome sequencing analysis.</title>
        <authorList>
            <person name="Lalancette C."/>
            <person name="Leduc J.-M."/>
            <person name="Levesque S."/>
            <person name="Fournier E."/>
            <person name="Saoud J."/>
            <person name="Faucher S.P."/>
            <person name="Bernard K."/>
            <person name="Martineau C."/>
            <person name="Longtin J."/>
        </authorList>
    </citation>
    <scope>NUCLEOTIDE SEQUENCE [LARGE SCALE GENOMIC DNA]</scope>
    <source>
        <strain evidence="2 3">ID143958</strain>
    </source>
</reference>
<dbReference type="GO" id="GO:0046521">
    <property type="term" value="P:sphingoid catabolic process"/>
    <property type="evidence" value="ECO:0007669"/>
    <property type="project" value="TreeGrafter"/>
</dbReference>
<protein>
    <recommendedName>
        <fullName evidence="4">Transmembrane protein</fullName>
    </recommendedName>
</protein>
<gene>
    <name evidence="2" type="ORF">B1207_04755</name>
</gene>
<evidence type="ECO:0000313" key="3">
    <source>
        <dbReference type="Proteomes" id="UP000249458"/>
    </source>
</evidence>
<keyword evidence="1" id="KW-0812">Transmembrane</keyword>
<dbReference type="AlphaFoldDB" id="A0A364LLS5"/>
<dbReference type="RefSeq" id="WP_112218843.1">
    <property type="nucleotide sequence ID" value="NZ_MVJN01000003.1"/>
</dbReference>
<feature type="transmembrane region" description="Helical" evidence="1">
    <location>
        <begin position="21"/>
        <end position="42"/>
    </location>
</feature>
<comment type="caution">
    <text evidence="2">The sequence shown here is derived from an EMBL/GenBank/DDBJ whole genome shotgun (WGS) entry which is preliminary data.</text>
</comment>
<dbReference type="PANTHER" id="PTHR28026">
    <property type="entry name" value="DUF962 DOMAIN PROTEIN (AFU_ORTHOLOGUE AFUA_8G05310)"/>
    <property type="match status" value="1"/>
</dbReference>